<dbReference type="InterPro" id="IPR001117">
    <property type="entry name" value="Cu-oxidase_2nd"/>
</dbReference>
<dbReference type="Proteomes" id="UP000803844">
    <property type="component" value="Unassembled WGS sequence"/>
</dbReference>
<evidence type="ECO:0008006" key="10">
    <source>
        <dbReference type="Google" id="ProtNLM"/>
    </source>
</evidence>
<name>A0A9P5CJ42_CRYP1</name>
<dbReference type="InterPro" id="IPR011706">
    <property type="entry name" value="Cu-oxidase_C"/>
</dbReference>
<gene>
    <name evidence="8" type="ORF">M406DRAFT_348628</name>
</gene>
<proteinExistence type="inferred from homology"/>
<feature type="domain" description="Plastocyanin-like" evidence="7">
    <location>
        <begin position="36"/>
        <end position="145"/>
    </location>
</feature>
<dbReference type="Pfam" id="PF00394">
    <property type="entry name" value="Cu-oxidase"/>
    <property type="match status" value="1"/>
</dbReference>
<evidence type="ECO:0000313" key="9">
    <source>
        <dbReference type="Proteomes" id="UP000803844"/>
    </source>
</evidence>
<evidence type="ECO:0000256" key="3">
    <source>
        <dbReference type="ARBA" id="ARBA00023002"/>
    </source>
</evidence>
<dbReference type="GO" id="GO:0016491">
    <property type="term" value="F:oxidoreductase activity"/>
    <property type="evidence" value="ECO:0007669"/>
    <property type="project" value="UniProtKB-KW"/>
</dbReference>
<keyword evidence="4" id="KW-0186">Copper</keyword>
<dbReference type="SUPFAM" id="SSF49503">
    <property type="entry name" value="Cupredoxins"/>
    <property type="match status" value="3"/>
</dbReference>
<dbReference type="RefSeq" id="XP_040770881.1">
    <property type="nucleotide sequence ID" value="XM_040922408.1"/>
</dbReference>
<dbReference type="PROSITE" id="PS00080">
    <property type="entry name" value="MULTICOPPER_OXIDASE2"/>
    <property type="match status" value="1"/>
</dbReference>
<comment type="caution">
    <text evidence="8">The sequence shown here is derived from an EMBL/GenBank/DDBJ whole genome shotgun (WGS) entry which is preliminary data.</text>
</comment>
<evidence type="ECO:0000313" key="8">
    <source>
        <dbReference type="EMBL" id="KAF3759902.1"/>
    </source>
</evidence>
<feature type="domain" description="Plastocyanin-like" evidence="5">
    <location>
        <begin position="160"/>
        <end position="289"/>
    </location>
</feature>
<dbReference type="OrthoDB" id="2121828at2759"/>
<dbReference type="EMBL" id="MU032354">
    <property type="protein sequence ID" value="KAF3759902.1"/>
    <property type="molecule type" value="Genomic_DNA"/>
</dbReference>
<dbReference type="GO" id="GO:0005507">
    <property type="term" value="F:copper ion binding"/>
    <property type="evidence" value="ECO:0007669"/>
    <property type="project" value="InterPro"/>
</dbReference>
<dbReference type="CDD" id="cd13910">
    <property type="entry name" value="CuRO_3_MCO_like_4"/>
    <property type="match status" value="1"/>
</dbReference>
<dbReference type="CDD" id="cd04205">
    <property type="entry name" value="CuRO_2_LCC_like"/>
    <property type="match status" value="1"/>
</dbReference>
<evidence type="ECO:0000256" key="4">
    <source>
        <dbReference type="ARBA" id="ARBA00023008"/>
    </source>
</evidence>
<dbReference type="InterPro" id="IPR008972">
    <property type="entry name" value="Cupredoxin"/>
</dbReference>
<dbReference type="PANTHER" id="PTHR11709:SF394">
    <property type="entry name" value="FI03373P-RELATED"/>
    <property type="match status" value="1"/>
</dbReference>
<reference evidence="8" key="1">
    <citation type="journal article" date="2020" name="Phytopathology">
        <title>Genome sequence of the chestnut blight fungus Cryphonectria parasitica EP155: A fundamental resource for an archetypical invasive plant pathogen.</title>
        <authorList>
            <person name="Crouch J.A."/>
            <person name="Dawe A."/>
            <person name="Aerts A."/>
            <person name="Barry K."/>
            <person name="Churchill A.C.L."/>
            <person name="Grimwood J."/>
            <person name="Hillman B."/>
            <person name="Milgroom M.G."/>
            <person name="Pangilinan J."/>
            <person name="Smith M."/>
            <person name="Salamov A."/>
            <person name="Schmutz J."/>
            <person name="Yadav J."/>
            <person name="Grigoriev I.V."/>
            <person name="Nuss D."/>
        </authorList>
    </citation>
    <scope>NUCLEOTIDE SEQUENCE</scope>
    <source>
        <strain evidence="8">EP155</strain>
    </source>
</reference>
<organism evidence="8 9">
    <name type="scientific">Cryphonectria parasitica (strain ATCC 38755 / EP155)</name>
    <dbReference type="NCBI Taxonomy" id="660469"/>
    <lineage>
        <taxon>Eukaryota</taxon>
        <taxon>Fungi</taxon>
        <taxon>Dikarya</taxon>
        <taxon>Ascomycota</taxon>
        <taxon>Pezizomycotina</taxon>
        <taxon>Sordariomycetes</taxon>
        <taxon>Sordariomycetidae</taxon>
        <taxon>Diaporthales</taxon>
        <taxon>Cryphonectriaceae</taxon>
        <taxon>Cryphonectria-Endothia species complex</taxon>
        <taxon>Cryphonectria</taxon>
    </lineage>
</organism>
<sequence>MVWNRALGIILKPEDHNRRNSAVRYLSWNISSEFRRPDGVRKEVILINGMFPGPTIEGRPGDTIEVEIYNSYREGISIHWHGLHMRGANHMDGPVGITQCEIQPGSLFRYRFDIAEDQTGTFWYHAHSQIHRGDGLYGGLVIHEPLGTKSSSSQDHDAEILLLAGDWYHHQSSRVLESFMSSTGDGNEPCPDSLLVNGMGHFDCSREVPAKPVDCTISLKPTITLNKRLRYRIRLINAGSLAGISMGIPDALLNITYVDGGQEVTSDVSNSVGILYPGERVDFTLEWPQSKPETRDFQSPNLALEPIQTFTILSPGSTQSAQNTEALQSSVSLQRVEGPILREPLPNPDVKFVIYSAMQILNRLGNVPTGFVNRTHWVAQDRPLLSMNRESWDEHQLVPWTGEKPAWVELVINNLDGTGHSFHLHGFDFYVISSYRGKGGWDYYNPFDPSREPRGGAFNLLNPVRKDTVYVPPFGYVVLRFLADNEGIWLLHCHVLWHQASGMTMAFQVLGDEVEAFRDTLLGQDAGKTCPA</sequence>
<dbReference type="GeneID" id="63839537"/>
<evidence type="ECO:0000259" key="5">
    <source>
        <dbReference type="Pfam" id="PF00394"/>
    </source>
</evidence>
<keyword evidence="9" id="KW-1185">Reference proteome</keyword>
<keyword evidence="2" id="KW-0479">Metal-binding</keyword>
<feature type="domain" description="Plastocyanin-like" evidence="6">
    <location>
        <begin position="388"/>
        <end position="509"/>
    </location>
</feature>
<protein>
    <recommendedName>
        <fullName evidence="10">Multicopper oxidase</fullName>
    </recommendedName>
</protein>
<accession>A0A9P5CJ42</accession>
<dbReference type="InterPro" id="IPR033138">
    <property type="entry name" value="Cu_oxidase_CS"/>
</dbReference>
<dbReference type="InterPro" id="IPR045087">
    <property type="entry name" value="Cu-oxidase_fam"/>
</dbReference>
<evidence type="ECO:0000259" key="6">
    <source>
        <dbReference type="Pfam" id="PF07731"/>
    </source>
</evidence>
<evidence type="ECO:0000259" key="7">
    <source>
        <dbReference type="Pfam" id="PF07732"/>
    </source>
</evidence>
<dbReference type="CDD" id="cd04206">
    <property type="entry name" value="CuRO_1_LCC_like"/>
    <property type="match status" value="1"/>
</dbReference>
<comment type="similarity">
    <text evidence="1">Belongs to the multicopper oxidase family.</text>
</comment>
<keyword evidence="3" id="KW-0560">Oxidoreductase</keyword>
<dbReference type="Pfam" id="PF07732">
    <property type="entry name" value="Cu-oxidase_3"/>
    <property type="match status" value="1"/>
</dbReference>
<dbReference type="InterPro" id="IPR011707">
    <property type="entry name" value="Cu-oxidase-like_N"/>
</dbReference>
<dbReference type="AlphaFoldDB" id="A0A9P5CJ42"/>
<evidence type="ECO:0000256" key="1">
    <source>
        <dbReference type="ARBA" id="ARBA00010609"/>
    </source>
</evidence>
<dbReference type="InterPro" id="IPR002355">
    <property type="entry name" value="Cu_oxidase_Cu_BS"/>
</dbReference>
<dbReference type="PANTHER" id="PTHR11709">
    <property type="entry name" value="MULTI-COPPER OXIDASE"/>
    <property type="match status" value="1"/>
</dbReference>
<evidence type="ECO:0000256" key="2">
    <source>
        <dbReference type="ARBA" id="ARBA00022723"/>
    </source>
</evidence>
<dbReference type="Pfam" id="PF07731">
    <property type="entry name" value="Cu-oxidase_2"/>
    <property type="match status" value="1"/>
</dbReference>
<dbReference type="PROSITE" id="PS00079">
    <property type="entry name" value="MULTICOPPER_OXIDASE1"/>
    <property type="match status" value="1"/>
</dbReference>
<dbReference type="Gene3D" id="2.60.40.420">
    <property type="entry name" value="Cupredoxins - blue copper proteins"/>
    <property type="match status" value="3"/>
</dbReference>